<feature type="compositionally biased region" description="Polar residues" evidence="2">
    <location>
        <begin position="1327"/>
        <end position="1336"/>
    </location>
</feature>
<feature type="region of interest" description="Disordered" evidence="2">
    <location>
        <begin position="713"/>
        <end position="737"/>
    </location>
</feature>
<keyword evidence="1" id="KW-0175">Coiled coil</keyword>
<feature type="compositionally biased region" description="Basic and acidic residues" evidence="2">
    <location>
        <begin position="1616"/>
        <end position="1636"/>
    </location>
</feature>
<feature type="region of interest" description="Disordered" evidence="2">
    <location>
        <begin position="2386"/>
        <end position="2416"/>
    </location>
</feature>
<accession>A0ABY7G9K4</accession>
<dbReference type="SMART" id="SM01052">
    <property type="entry name" value="CAP_GLY"/>
    <property type="match status" value="1"/>
</dbReference>
<feature type="compositionally biased region" description="Basic and acidic residues" evidence="2">
    <location>
        <begin position="31"/>
        <end position="40"/>
    </location>
</feature>
<dbReference type="Pfam" id="PF01302">
    <property type="entry name" value="CAP_GLY"/>
    <property type="match status" value="1"/>
</dbReference>
<feature type="region of interest" description="Disordered" evidence="2">
    <location>
        <begin position="1"/>
        <end position="229"/>
    </location>
</feature>
<feature type="region of interest" description="Disordered" evidence="2">
    <location>
        <begin position="1391"/>
        <end position="1414"/>
    </location>
</feature>
<feature type="region of interest" description="Disordered" evidence="2">
    <location>
        <begin position="1259"/>
        <end position="1336"/>
    </location>
</feature>
<feature type="region of interest" description="Disordered" evidence="2">
    <location>
        <begin position="1606"/>
        <end position="1637"/>
    </location>
</feature>
<feature type="region of interest" description="Disordered" evidence="2">
    <location>
        <begin position="1746"/>
        <end position="1874"/>
    </location>
</feature>
<feature type="compositionally biased region" description="Polar residues" evidence="2">
    <location>
        <begin position="1782"/>
        <end position="1798"/>
    </location>
</feature>
<feature type="compositionally biased region" description="Polar residues" evidence="2">
    <location>
        <begin position="1944"/>
        <end position="1961"/>
    </location>
</feature>
<dbReference type="Proteomes" id="UP001164746">
    <property type="component" value="Chromosome 17"/>
</dbReference>
<dbReference type="InterPro" id="IPR028750">
    <property type="entry name" value="CEP350/CC187"/>
</dbReference>
<feature type="region of interest" description="Disordered" evidence="2">
    <location>
        <begin position="2553"/>
        <end position="2619"/>
    </location>
</feature>
<feature type="compositionally biased region" description="Acidic residues" evidence="2">
    <location>
        <begin position="1052"/>
        <end position="1061"/>
    </location>
</feature>
<feature type="region of interest" description="Disordered" evidence="2">
    <location>
        <begin position="868"/>
        <end position="900"/>
    </location>
</feature>
<evidence type="ECO:0000256" key="2">
    <source>
        <dbReference type="SAM" id="MobiDB-lite"/>
    </source>
</evidence>
<evidence type="ECO:0000313" key="4">
    <source>
        <dbReference type="EMBL" id="WAR30810.1"/>
    </source>
</evidence>
<feature type="compositionally biased region" description="Basic and acidic residues" evidence="2">
    <location>
        <begin position="2129"/>
        <end position="2148"/>
    </location>
</feature>
<feature type="region of interest" description="Disordered" evidence="2">
    <location>
        <begin position="483"/>
        <end position="502"/>
    </location>
</feature>
<feature type="region of interest" description="Disordered" evidence="2">
    <location>
        <begin position="2641"/>
        <end position="2666"/>
    </location>
</feature>
<feature type="compositionally biased region" description="Polar residues" evidence="2">
    <location>
        <begin position="1064"/>
        <end position="1101"/>
    </location>
</feature>
<feature type="compositionally biased region" description="Low complexity" evidence="2">
    <location>
        <begin position="1803"/>
        <end position="1813"/>
    </location>
</feature>
<organism evidence="4 5">
    <name type="scientific">Mya arenaria</name>
    <name type="common">Soft-shell clam</name>
    <dbReference type="NCBI Taxonomy" id="6604"/>
    <lineage>
        <taxon>Eukaryota</taxon>
        <taxon>Metazoa</taxon>
        <taxon>Spiralia</taxon>
        <taxon>Lophotrochozoa</taxon>
        <taxon>Mollusca</taxon>
        <taxon>Bivalvia</taxon>
        <taxon>Autobranchia</taxon>
        <taxon>Heteroconchia</taxon>
        <taxon>Euheterodonta</taxon>
        <taxon>Imparidentia</taxon>
        <taxon>Neoheterodontei</taxon>
        <taxon>Myida</taxon>
        <taxon>Myoidea</taxon>
        <taxon>Myidae</taxon>
        <taxon>Mya</taxon>
    </lineage>
</organism>
<feature type="compositionally biased region" description="Basic and acidic residues" evidence="2">
    <location>
        <begin position="1766"/>
        <end position="1781"/>
    </location>
</feature>
<feature type="compositionally biased region" description="Basic residues" evidence="2">
    <location>
        <begin position="1311"/>
        <end position="1321"/>
    </location>
</feature>
<dbReference type="PANTHER" id="PTHR13958">
    <property type="entry name" value="CENTROSOME-ASSOCIATED PROTEIN 350"/>
    <property type="match status" value="1"/>
</dbReference>
<feature type="compositionally biased region" description="Basic and acidic residues" evidence="2">
    <location>
        <begin position="2584"/>
        <end position="2601"/>
    </location>
</feature>
<feature type="region of interest" description="Disordered" evidence="2">
    <location>
        <begin position="2234"/>
        <end position="2258"/>
    </location>
</feature>
<feature type="compositionally biased region" description="Basic and acidic residues" evidence="2">
    <location>
        <begin position="142"/>
        <end position="161"/>
    </location>
</feature>
<dbReference type="SUPFAM" id="SSF74924">
    <property type="entry name" value="Cap-Gly domain"/>
    <property type="match status" value="1"/>
</dbReference>
<proteinExistence type="predicted"/>
<feature type="region of interest" description="Disordered" evidence="2">
    <location>
        <begin position="2094"/>
        <end position="2217"/>
    </location>
</feature>
<feature type="compositionally biased region" description="Acidic residues" evidence="2">
    <location>
        <begin position="1276"/>
        <end position="1299"/>
    </location>
</feature>
<feature type="region of interest" description="Disordered" evidence="2">
    <location>
        <begin position="530"/>
        <end position="636"/>
    </location>
</feature>
<feature type="compositionally biased region" description="Basic and acidic residues" evidence="2">
    <location>
        <begin position="2555"/>
        <end position="2574"/>
    </location>
</feature>
<feature type="compositionally biased region" description="Low complexity" evidence="2">
    <location>
        <begin position="718"/>
        <end position="733"/>
    </location>
</feature>
<feature type="region of interest" description="Disordered" evidence="2">
    <location>
        <begin position="1680"/>
        <end position="1699"/>
    </location>
</feature>
<reference evidence="4" key="1">
    <citation type="submission" date="2022-11" db="EMBL/GenBank/DDBJ databases">
        <title>Centuries of genome instability and evolution in soft-shell clam transmissible cancer (bioRxiv).</title>
        <authorList>
            <person name="Hart S.F.M."/>
            <person name="Yonemitsu M.A."/>
            <person name="Giersch R.M."/>
            <person name="Beal B.F."/>
            <person name="Arriagada G."/>
            <person name="Davis B.W."/>
            <person name="Ostrander E.A."/>
            <person name="Goff S.P."/>
            <person name="Metzger M.J."/>
        </authorList>
    </citation>
    <scope>NUCLEOTIDE SEQUENCE</scope>
    <source>
        <strain evidence="4">MELC-2E11</strain>
        <tissue evidence="4">Siphon/mantle</tissue>
    </source>
</reference>
<feature type="domain" description="CAP-Gly" evidence="3">
    <location>
        <begin position="2294"/>
        <end position="2336"/>
    </location>
</feature>
<feature type="compositionally biased region" description="Basic and acidic residues" evidence="2">
    <location>
        <begin position="1984"/>
        <end position="2002"/>
    </location>
</feature>
<feature type="compositionally biased region" description="Basic residues" evidence="2">
    <location>
        <begin position="1"/>
        <end position="13"/>
    </location>
</feature>
<feature type="region of interest" description="Disordered" evidence="2">
    <location>
        <begin position="2484"/>
        <end position="2506"/>
    </location>
</feature>
<evidence type="ECO:0000259" key="3">
    <source>
        <dbReference type="PROSITE" id="PS50245"/>
    </source>
</evidence>
<feature type="region of interest" description="Disordered" evidence="2">
    <location>
        <begin position="1500"/>
        <end position="1538"/>
    </location>
</feature>
<feature type="compositionally biased region" description="Low complexity" evidence="2">
    <location>
        <begin position="2163"/>
        <end position="2174"/>
    </location>
</feature>
<feature type="compositionally biased region" description="Polar residues" evidence="2">
    <location>
        <begin position="1970"/>
        <end position="1983"/>
    </location>
</feature>
<feature type="compositionally biased region" description="Basic and acidic residues" evidence="2">
    <location>
        <begin position="1512"/>
        <end position="1523"/>
    </location>
</feature>
<feature type="compositionally biased region" description="Basic and acidic residues" evidence="2">
    <location>
        <begin position="2401"/>
        <end position="2416"/>
    </location>
</feature>
<feature type="compositionally biased region" description="Basic and acidic residues" evidence="2">
    <location>
        <begin position="483"/>
        <end position="494"/>
    </location>
</feature>
<feature type="compositionally biased region" description="Low complexity" evidence="2">
    <location>
        <begin position="1754"/>
        <end position="1765"/>
    </location>
</feature>
<feature type="coiled-coil region" evidence="1">
    <location>
        <begin position="1543"/>
        <end position="1590"/>
    </location>
</feature>
<feature type="compositionally biased region" description="Polar residues" evidence="2">
    <location>
        <begin position="871"/>
        <end position="882"/>
    </location>
</feature>
<protein>
    <submittedName>
        <fullName evidence="4">CE350-like protein</fullName>
    </submittedName>
</protein>
<feature type="compositionally biased region" description="Basic and acidic residues" evidence="2">
    <location>
        <begin position="618"/>
        <end position="636"/>
    </location>
</feature>
<keyword evidence="5" id="KW-1185">Reference proteome</keyword>
<dbReference type="InterPro" id="IPR000938">
    <property type="entry name" value="CAP-Gly_domain"/>
</dbReference>
<feature type="region of interest" description="Disordered" evidence="2">
    <location>
        <begin position="1449"/>
        <end position="1468"/>
    </location>
</feature>
<evidence type="ECO:0000256" key="1">
    <source>
        <dbReference type="SAM" id="Coils"/>
    </source>
</evidence>
<feature type="region of interest" description="Disordered" evidence="2">
    <location>
        <begin position="963"/>
        <end position="1150"/>
    </location>
</feature>
<dbReference type="InterPro" id="IPR036859">
    <property type="entry name" value="CAP-Gly_dom_sf"/>
</dbReference>
<dbReference type="EMBL" id="CP111028">
    <property type="protein sequence ID" value="WAR30810.1"/>
    <property type="molecule type" value="Genomic_DNA"/>
</dbReference>
<dbReference type="Gene3D" id="2.30.30.190">
    <property type="entry name" value="CAP Gly-rich-like domain"/>
    <property type="match status" value="1"/>
</dbReference>
<feature type="compositionally biased region" description="Polar residues" evidence="2">
    <location>
        <begin position="993"/>
        <end position="1003"/>
    </location>
</feature>
<feature type="compositionally biased region" description="Polar residues" evidence="2">
    <location>
        <begin position="1026"/>
        <end position="1038"/>
    </location>
</feature>
<sequence>MNYKCKSFRRNSNIRKDNSNKKMSVSFSEDGLAKIKETIRKQQSKSSAKDHNNEDIDDSPGSLGANPRPLHDPCEPIMPRSQELIEGAEKTAKVRKVAAGPAAPSYKGFSETEVKYRIVESKPGRGPDSGKKDKKRQVSLKVQDKRIDPIGSKVEEGEGKSKKVTRVIAPSRKPQKQHQQQQQQQQPKNKEIITTSSWRAGQELVLRELGPAKKSSSGKSKHRDTEGDRVLQKGTGCCRRGQGVAEGDRVLQKGTGCCRRGQGVAEGDMVLQKGTGCCRMGQGVAEGDRVLQKGIGRGQGVAEGDRVLQKGTGCCRIGQGVAEGDRVLQKGTGCCRRGQGVAEGDRVLQKGTGCCRRGQGVAEGDRVLQKGTEGHRVLQKGIGCCRRGQVVAEGDRVLQKGTGCCRRGLGVAEGDRVLQKGIEGHRVLQKGIGCCRRAQGVAEGDRVLQNGTGCCRRGKGAAEGDRVLQKGIGCCRRGQEDIHSDDDVPFERPETQGGDDFMTGATATELQQHRVLSEEAKRVYSDLQMEDDHPQSYGGGSLGSSAKQRHYDAEQIRKYMQRQKADRVRQQKEEEHRRKEEEEARRKHLEELYNKQKHASSHSAAQGKKERARQKQGTGEERIGNVFDRAQEKKELGTGEERIGNVFDRAQEKKELVMCLIGAPIKGWHKQARENIRWSTSHQNPFLLLQVLEAMHAAGLVGELSVENHLDNDEMDISDSSSTLTGDGSDNDTPNATPRRLPCLIIIIRSKMDIDGSGNTRSAANNRDILKPTRQKNVEKPNQMNVRTIGDFSFDVGNVTSKFTQALQEKLNQEPNSLASGYNGVNGDNYLSDANRLNDGLPRSRADRIQAIKDTAATLQNRLKEEARKIQAQTNTGATSKPSVRWNDSEPSNKPAPREQEFMSRYEQLTGANGNYSVFNSNLPGNQVPLHTAEPTVPVVAPRQTKTGSNMNTDFEDTTITETSTFMVRPGREPMSTTRRKSPIPNSEPETKPATQAPTSSKPIPSVRASRGPAIRSRSPADGMGQTVSESLRSQSPGLKSKSRGTARYEDRSEDDEDTLGEESYTQTFERARSVETSAPVASQKSAVTSQRSAPQKSSMSRKPDRMSPEMDSSMGEDISQEEVTPRAERPNPLDSEPAQAPRLSPNSLEQKFYNALNDLESMEMSIKQLSSVDRTRAVAMAQQETVSLAQMLKAKQQAHDQQMKEIQLKAKAEANESTKQLEDYRKRASETVFKTADEIAKTAAVKALTKAVKAVPGVGEGARPKTSAKRRSDEGNENDDTESLDDYSIDETMTEDEREEKSFSIILPSKSHRNRVKTHHQHSDNESVTSEASSTHLKDLHSLFAGEEGFDKFTEEMVKQFMKEEEASLLKLRESALVEKTKAELQWLEQQKQQRRNKGADDSFPQIKKRQRGLKLKLQEQQEEIKRLREESKAAAKERQRKLYEEISKRQASRNARGPLIGKGRLGRPSEVHTEAELNISNLNTILLIGKGRLGRPSEVHTEAELDGGSDVEKKKDYKSDSEIYTDPKSSARKNKHEIKDMKKYQLDEKNLTARQQRLMERRKNAEDLLKWKKMLDNEENRVFKLEKRALKVWDSKEKKYVSKKETSQSVAAVSRDDTEKPSTKRDNGTTKETTKCQAAVSKDYTEKPSTKRYNGSAKGLVFHIMVVCEKIFVRDHTASDSSVTTENSTIKTASVSHTVDRDSTVVSENITTARDESLYTTIKEDLPSASMEDKHSRMMNDASNLKQHNRSGSESSDIHSVSSDYKRDLKKKNGLEESGFKTNESSDDTMTNSYGNETFEDTVTTTHTKTTSRNNNKKGNRSPLDSLKKMSLSSPRSPRTKLRTHASRNSESESEDSFSDTKSTSELSDFEGRIRALNEELKKLELKREIAQDQPSPTAVRPQIKKPQVSPKTTPRKQRPDLDSSGPDSTHVSPASVDESKQTPPKASPTLQTTPVKSQKSLDRISEGSESITTRSEQSESSYKEKVQSIKDLVSDIDKTEDIEEEVDEELISAASEASEDKSEIMIDLKSAVKEDIYDVSEKHEREPTVDDSVGYDYTEDFTATDHLNTATKEDKLKLSFNKSELSEIADDIESKPLTGRSGTEISEAITEHLPSMSASEPFVKQLDLKIGGKEKLDSESKHDLYSEQFEIESDGDMEKSSIVGSSRPSSGRSERSSTYTEHETSESDKSPSVIADQPGFVEAEDVSEPKVTTKPAKVFTDKNILDIDDLLGTPEELTPIPSPREDTPGGQSESSRLSNFFDPLGDFEIGDRVSVTAPTGERSFGTLLFKGNVQFAPGIWAGVELEEPVGRHDGIEDGVRYFNCKKKHGLIVPGHDIQHFIDDEIVEDDNINVRASIESTSSVNTEDGELLKAMNEAASNVELFEESPQPSPRPAKVQVDKETAKADKEKLADKITDQLMDKLLRNEMQTLGNRNTKRGPPVAPKPKSKTPPTSMAEEHPETNGDIDGLEDFLRLETSDQLPDADVRPTSQQVNDNTVDHSTDNTLNYMVNEAFDKMLDIRNNKKRGQVQELTKEEENEFDKDILDLIGEEPLDHDSRARDQDQEDARESGIFEDEMGPGELERVLNEPDRSDQHEGPPRPGSPVPGLHSPKNNNWNVSDQEVEIIINNVIEDSLKPLEESGTFEDDDFWPERKDPPPYPGQDAGLPREYKKLAEEVFYAVPHEEKEVAGIVGDAVDEFWQQRRYGESLTDLQPSQGFYTQEETGSDLISNSRRVFKKLLFDLTGEVMRNIYREEEYDSPVAWHKPKRKANKFYRGLTPPSTVEILKPVVQKAVVDILGLNGAKKGMEKNKWGIRKKKDLVDSILVQELREEEPEWINYDEDELAVKMQLTETLFDSLLNDTVQTMNKIFRKKQILQEQRKSEV</sequence>
<feature type="compositionally biased region" description="Basic and acidic residues" evidence="2">
    <location>
        <begin position="110"/>
        <end position="131"/>
    </location>
</feature>
<gene>
    <name evidence="4" type="ORF">MAR_033352</name>
</gene>
<feature type="compositionally biased region" description="Polar residues" evidence="2">
    <location>
        <begin position="1681"/>
        <end position="1699"/>
    </location>
</feature>
<name>A0ABY7G9K4_MYAAR</name>
<dbReference type="PANTHER" id="PTHR13958:SF3">
    <property type="entry name" value="CAP-GLY DOMAIN-CONTAINING PROTEIN-RELATED"/>
    <property type="match status" value="1"/>
</dbReference>
<feature type="compositionally biased region" description="Basic and acidic residues" evidence="2">
    <location>
        <begin position="549"/>
        <end position="594"/>
    </location>
</feature>
<feature type="region of interest" description="Disordered" evidence="2">
    <location>
        <begin position="1889"/>
        <end position="2011"/>
    </location>
</feature>
<feature type="compositionally biased region" description="Basic and acidic residues" evidence="2">
    <location>
        <begin position="2175"/>
        <end position="2192"/>
    </location>
</feature>
<dbReference type="PROSITE" id="PS50245">
    <property type="entry name" value="CAP_GLY_2"/>
    <property type="match status" value="1"/>
</dbReference>
<feature type="compositionally biased region" description="Low complexity" evidence="2">
    <location>
        <begin position="177"/>
        <end position="187"/>
    </location>
</feature>
<feature type="region of interest" description="Disordered" evidence="2">
    <location>
        <begin position="2433"/>
        <end position="2470"/>
    </location>
</feature>
<evidence type="ECO:0000313" key="5">
    <source>
        <dbReference type="Proteomes" id="UP001164746"/>
    </source>
</evidence>